<dbReference type="Pfam" id="PF07275">
    <property type="entry name" value="ArdA"/>
    <property type="match status" value="1"/>
</dbReference>
<accession>A0A564RVV5</accession>
<dbReference type="Gene3D" id="3.10.20.480">
    <property type="entry name" value="Antirestriction protein ArdA, domain 1"/>
    <property type="match status" value="1"/>
</dbReference>
<evidence type="ECO:0000313" key="2">
    <source>
        <dbReference type="Proteomes" id="UP000319252"/>
    </source>
</evidence>
<dbReference type="InterPro" id="IPR041895">
    <property type="entry name" value="ArdA_dom1"/>
</dbReference>
<gene>
    <name evidence="1" type="ORF">BLONGUMMC1_00541</name>
</gene>
<dbReference type="EMBL" id="CABHML010000014">
    <property type="protein sequence ID" value="VUW82278.1"/>
    <property type="molecule type" value="Genomic_DNA"/>
</dbReference>
<reference evidence="1 2" key="1">
    <citation type="submission" date="2019-07" db="EMBL/GenBank/DDBJ databases">
        <authorList>
            <person name="Chang H.-W."/>
            <person name="Raman A."/>
            <person name="Venkatesh S."/>
            <person name="Gehrig J."/>
        </authorList>
    </citation>
    <scope>NUCLEOTIDE SEQUENCE [LARGE SCALE GENOMIC DNA]</scope>
    <source>
        <strain evidence="1">B.longum_ssp_infantis_4</strain>
    </source>
</reference>
<dbReference type="Proteomes" id="UP000319252">
    <property type="component" value="Unassembled WGS sequence"/>
</dbReference>
<dbReference type="InterPro" id="IPR009899">
    <property type="entry name" value="ArdA"/>
</dbReference>
<organism evidence="1 2">
    <name type="scientific">Bifidobacterium longum subsp. infantis</name>
    <dbReference type="NCBI Taxonomy" id="1682"/>
    <lineage>
        <taxon>Bacteria</taxon>
        <taxon>Bacillati</taxon>
        <taxon>Actinomycetota</taxon>
        <taxon>Actinomycetes</taxon>
        <taxon>Bifidobacteriales</taxon>
        <taxon>Bifidobacteriaceae</taxon>
        <taxon>Bifidobacterium</taxon>
    </lineage>
</organism>
<proteinExistence type="predicted"/>
<sequence>MSRILGRYNGGELKGDWITLPVGKELFMFLSDKVGFETNATRACERTMQGETVYEEYAIHDYKADGLPGALGCRKNRSSASLPYPSCARTTRSRLWSTTTVMYVCPFP</sequence>
<dbReference type="AlphaFoldDB" id="A0A564RVV5"/>
<protein>
    <submittedName>
        <fullName evidence="1">Uncharacterized protein</fullName>
    </submittedName>
</protein>
<name>A0A564RVV5_BIFLI</name>
<evidence type="ECO:0000313" key="1">
    <source>
        <dbReference type="EMBL" id="VUW82278.1"/>
    </source>
</evidence>